<protein>
    <recommendedName>
        <fullName evidence="4">Lipoprotein</fullName>
    </recommendedName>
</protein>
<proteinExistence type="predicted"/>
<reference evidence="3" key="1">
    <citation type="journal article" date="2019" name="Int. J. Syst. Evol. Microbiol.">
        <title>The Global Catalogue of Microorganisms (GCM) 10K type strain sequencing project: providing services to taxonomists for standard genome sequencing and annotation.</title>
        <authorList>
            <consortium name="The Broad Institute Genomics Platform"/>
            <consortium name="The Broad Institute Genome Sequencing Center for Infectious Disease"/>
            <person name="Wu L."/>
            <person name="Ma J."/>
        </authorList>
    </citation>
    <scope>NUCLEOTIDE SEQUENCE [LARGE SCALE GENOMIC DNA]</scope>
    <source>
        <strain evidence="3">CCM 320</strain>
    </source>
</reference>
<organism evidence="2 3">
    <name type="scientific">Planomicrobium okeanokoites</name>
    <name type="common">Planococcus okeanokoites</name>
    <name type="synonym">Flavobacterium okeanokoites</name>
    <dbReference type="NCBI Taxonomy" id="244"/>
    <lineage>
        <taxon>Bacteria</taxon>
        <taxon>Bacillati</taxon>
        <taxon>Bacillota</taxon>
        <taxon>Bacilli</taxon>
        <taxon>Bacillales</taxon>
        <taxon>Caryophanaceae</taxon>
        <taxon>Planomicrobium</taxon>
    </lineage>
</organism>
<accession>A0ABV7KLE7</accession>
<gene>
    <name evidence="2" type="ORF">ACFOEJ_03970</name>
</gene>
<comment type="caution">
    <text evidence="2">The sequence shown here is derived from an EMBL/GenBank/DDBJ whole genome shotgun (WGS) entry which is preliminary data.</text>
</comment>
<feature type="chain" id="PRO_5045297597" description="Lipoprotein" evidence="1">
    <location>
        <begin position="21"/>
        <end position="245"/>
    </location>
</feature>
<dbReference type="Proteomes" id="UP001595625">
    <property type="component" value="Unassembled WGS sequence"/>
</dbReference>
<evidence type="ECO:0000256" key="1">
    <source>
        <dbReference type="SAM" id="SignalP"/>
    </source>
</evidence>
<keyword evidence="1" id="KW-0732">Signal</keyword>
<evidence type="ECO:0008006" key="4">
    <source>
        <dbReference type="Google" id="ProtNLM"/>
    </source>
</evidence>
<dbReference type="PROSITE" id="PS51257">
    <property type="entry name" value="PROKAR_LIPOPROTEIN"/>
    <property type="match status" value="1"/>
</dbReference>
<dbReference type="RefSeq" id="WP_117313160.1">
    <property type="nucleotide sequence ID" value="NZ_JBHRUJ010000004.1"/>
</dbReference>
<evidence type="ECO:0000313" key="3">
    <source>
        <dbReference type="Proteomes" id="UP001595625"/>
    </source>
</evidence>
<keyword evidence="3" id="KW-1185">Reference proteome</keyword>
<dbReference type="EMBL" id="JBHRUJ010000004">
    <property type="protein sequence ID" value="MFC3210232.1"/>
    <property type="molecule type" value="Genomic_DNA"/>
</dbReference>
<feature type="signal peptide" evidence="1">
    <location>
        <begin position="1"/>
        <end position="20"/>
    </location>
</feature>
<evidence type="ECO:0000313" key="2">
    <source>
        <dbReference type="EMBL" id="MFC3210232.1"/>
    </source>
</evidence>
<sequence>MKFKSLHAVSLLFIALTLSACGTEDTVEETIYEDEPVDQSAATQYEDDKMVGTSGPPDKERKILGVGIAEWEKRHDGPVTTEEGIGYDAHYDDETIVRNEDGTEASLDDIKFGQKVQINPPRGDSFEGYAEEIILLDMTYEEKYEQLLASNDGIRIVIMYEYGERLPKEMKDAEPLFEKANEILEEIGKQVGASWHEYDKDFVVDFKEELEIEEFPVVLVFDGKGMLFKSDDVEEMFDFLRGMKK</sequence>
<name>A0ABV7KLE7_PLAOK</name>